<evidence type="ECO:0000259" key="2">
    <source>
        <dbReference type="Pfam" id="PF00881"/>
    </source>
</evidence>
<dbReference type="OrthoDB" id="8156917at2"/>
<protein>
    <submittedName>
        <fullName evidence="3">Nitroreductase</fullName>
    </submittedName>
</protein>
<feature type="domain" description="Nitroreductase" evidence="2">
    <location>
        <begin position="151"/>
        <end position="311"/>
    </location>
</feature>
<dbReference type="InterPro" id="IPR029479">
    <property type="entry name" value="Nitroreductase"/>
</dbReference>
<keyword evidence="4" id="KW-1185">Reference proteome</keyword>
<dbReference type="GO" id="GO:0016491">
    <property type="term" value="F:oxidoreductase activity"/>
    <property type="evidence" value="ECO:0007669"/>
    <property type="project" value="InterPro"/>
</dbReference>
<dbReference type="Proteomes" id="UP000028058">
    <property type="component" value="Unassembled WGS sequence"/>
</dbReference>
<dbReference type="PANTHER" id="PTHR23026:SF123">
    <property type="entry name" value="NAD(P)H NITROREDUCTASE RV3131-RELATED"/>
    <property type="match status" value="1"/>
</dbReference>
<sequence length="358" mass="38566">MPVRPLDTTLVTDLVREATAAPSMHNAQPWRFRHRPGSRTVELRRDPERAMPRADPEHRALHIGCGAALFNLRVAAAGEGLRPEVLLLPDPSDPGLLASVHLTGTDGTGPDGRDGLPVDGTEEPSAEPPGAERPGTGPGGLAELRPAIPLRHTSRSPFSDRRVPEDLRARLAEAARAEGADLVFPGIWHLRSVLSLVQDAEGRSGTDPGLRAELERWIRTGADVSARAGDGVPDYAFGPRPYGGRAAVRDFAGRDAPPDREKAVFETAPQLALLGTAEDRPADWLRAGQAMERVLLLATREGLASSLTSQALEWPDLRWLVRDPQTSMGVVQMVIRLGYGPAGPQTPRRPVEEVLDLA</sequence>
<reference evidence="3 4" key="1">
    <citation type="journal article" date="2014" name="Genome Announc.">
        <title>Draft Genome Sequence of Streptomyces fradiae ATCC 19609, a Strain Highly Sensitive to Antibiotics.</title>
        <authorList>
            <person name="Bekker O.B."/>
            <person name="Klimina K.M."/>
            <person name="Vatlin A.A."/>
            <person name="Zakharevich N.V."/>
            <person name="Kasianov A.S."/>
            <person name="Danilenko V.N."/>
        </authorList>
    </citation>
    <scope>NUCLEOTIDE SEQUENCE [LARGE SCALE GENOMIC DNA]</scope>
    <source>
        <strain evidence="3 4">ATCC 19609</strain>
    </source>
</reference>
<dbReference type="InterPro" id="IPR000415">
    <property type="entry name" value="Nitroreductase-like"/>
</dbReference>
<dbReference type="RefSeq" id="WP_043471622.1">
    <property type="nucleotide sequence ID" value="NZ_CP134822.1"/>
</dbReference>
<comment type="caution">
    <text evidence="3">The sequence shown here is derived from an EMBL/GenBank/DDBJ whole genome shotgun (WGS) entry which is preliminary data.</text>
</comment>
<dbReference type="Gene3D" id="3.40.109.10">
    <property type="entry name" value="NADH Oxidase"/>
    <property type="match status" value="1"/>
</dbReference>
<dbReference type="SUPFAM" id="SSF55469">
    <property type="entry name" value="FMN-dependent nitroreductase-like"/>
    <property type="match status" value="2"/>
</dbReference>
<feature type="region of interest" description="Disordered" evidence="1">
    <location>
        <begin position="97"/>
        <end position="161"/>
    </location>
</feature>
<gene>
    <name evidence="3" type="ORF">SFRA_031525</name>
</gene>
<dbReference type="PANTHER" id="PTHR23026">
    <property type="entry name" value="NADPH NITROREDUCTASE"/>
    <property type="match status" value="1"/>
</dbReference>
<evidence type="ECO:0000313" key="3">
    <source>
        <dbReference type="EMBL" id="RKM90702.1"/>
    </source>
</evidence>
<evidence type="ECO:0000256" key="1">
    <source>
        <dbReference type="SAM" id="MobiDB-lite"/>
    </source>
</evidence>
<dbReference type="AlphaFoldDB" id="A0A3R7EIY7"/>
<dbReference type="EMBL" id="JNAD02000023">
    <property type="protein sequence ID" value="RKM90702.1"/>
    <property type="molecule type" value="Genomic_DNA"/>
</dbReference>
<accession>A0A3R7EIY7</accession>
<dbReference type="InterPro" id="IPR050627">
    <property type="entry name" value="Nitroreductase/BluB"/>
</dbReference>
<dbReference type="NCBIfam" id="NF047509">
    <property type="entry name" value="Rv3131_FMN_oxido"/>
    <property type="match status" value="1"/>
</dbReference>
<name>A0A3R7EIY7_9ACTN</name>
<proteinExistence type="predicted"/>
<organism evidence="3 4">
    <name type="scientific">Streptomyces xinghaiensis</name>
    <dbReference type="NCBI Taxonomy" id="1038928"/>
    <lineage>
        <taxon>Bacteria</taxon>
        <taxon>Bacillati</taxon>
        <taxon>Actinomycetota</taxon>
        <taxon>Actinomycetes</taxon>
        <taxon>Kitasatosporales</taxon>
        <taxon>Streptomycetaceae</taxon>
        <taxon>Streptomyces</taxon>
    </lineage>
</organism>
<dbReference type="Pfam" id="PF00881">
    <property type="entry name" value="Nitroreductase"/>
    <property type="match status" value="1"/>
</dbReference>
<evidence type="ECO:0000313" key="4">
    <source>
        <dbReference type="Proteomes" id="UP000028058"/>
    </source>
</evidence>